<dbReference type="PROSITE" id="PS50297">
    <property type="entry name" value="ANK_REP_REGION"/>
    <property type="match status" value="4"/>
</dbReference>
<dbReference type="RefSeq" id="XP_014540136.1">
    <property type="nucleotide sequence ID" value="XM_014684650.1"/>
</dbReference>
<dbReference type="EMBL" id="CP058934">
    <property type="protein sequence ID" value="QLI70085.1"/>
    <property type="molecule type" value="Genomic_DNA"/>
</dbReference>
<proteinExistence type="predicted"/>
<organism evidence="5 6">
    <name type="scientific">Metarhizium brunneum</name>
    <dbReference type="NCBI Taxonomy" id="500148"/>
    <lineage>
        <taxon>Eukaryota</taxon>
        <taxon>Fungi</taxon>
        <taxon>Dikarya</taxon>
        <taxon>Ascomycota</taxon>
        <taxon>Pezizomycotina</taxon>
        <taxon>Sordariomycetes</taxon>
        <taxon>Hypocreomycetidae</taxon>
        <taxon>Hypocreales</taxon>
        <taxon>Clavicipitaceae</taxon>
        <taxon>Metarhizium</taxon>
    </lineage>
</organism>
<dbReference type="PRINTS" id="PR01415">
    <property type="entry name" value="ANKYRIN"/>
</dbReference>
<evidence type="ECO:0000256" key="1">
    <source>
        <dbReference type="ARBA" id="ARBA00022737"/>
    </source>
</evidence>
<dbReference type="Gene3D" id="1.25.40.20">
    <property type="entry name" value="Ankyrin repeat-containing domain"/>
    <property type="match status" value="2"/>
</dbReference>
<keyword evidence="1" id="KW-0677">Repeat</keyword>
<keyword evidence="6" id="KW-1185">Reference proteome</keyword>
<dbReference type="Proteomes" id="UP000510686">
    <property type="component" value="Chromosome 3"/>
</dbReference>
<dbReference type="SUPFAM" id="SSF48403">
    <property type="entry name" value="Ankyrin repeat"/>
    <property type="match status" value="1"/>
</dbReference>
<dbReference type="InterPro" id="IPR036770">
    <property type="entry name" value="Ankyrin_rpt-contain_sf"/>
</dbReference>
<evidence type="ECO:0000256" key="2">
    <source>
        <dbReference type="ARBA" id="ARBA00023043"/>
    </source>
</evidence>
<feature type="compositionally biased region" description="Polar residues" evidence="4">
    <location>
        <begin position="407"/>
        <end position="422"/>
    </location>
</feature>
<evidence type="ECO:0000256" key="3">
    <source>
        <dbReference type="PROSITE-ProRule" id="PRU00023"/>
    </source>
</evidence>
<feature type="repeat" description="ANK" evidence="3">
    <location>
        <begin position="320"/>
        <end position="352"/>
    </location>
</feature>
<reference evidence="5 6" key="1">
    <citation type="submission" date="2020-07" db="EMBL/GenBank/DDBJ databases">
        <title>Telomere length de novo assembly of all 7 chromosomes of the fungus, Metarhizium brunneum, using a novel assembly pipeline.</title>
        <authorList>
            <person name="Saud z."/>
            <person name="Kortsinoglou A."/>
            <person name="Kouvelis V.N."/>
            <person name="Butt T.M."/>
        </authorList>
    </citation>
    <scope>NUCLEOTIDE SEQUENCE [LARGE SCALE GENOMIC DNA]</scope>
    <source>
        <strain evidence="5 6">4556</strain>
    </source>
</reference>
<dbReference type="OrthoDB" id="20872at2759"/>
<gene>
    <name evidence="5" type="primary">TANC1</name>
    <name evidence="5" type="ORF">G6M90_00g064050</name>
</gene>
<dbReference type="KEGG" id="mbrn:26247172"/>
<dbReference type="SMART" id="SM00248">
    <property type="entry name" value="ANK"/>
    <property type="match status" value="6"/>
</dbReference>
<dbReference type="GeneID" id="26247172"/>
<dbReference type="PANTHER" id="PTHR24188:SF29">
    <property type="entry name" value="GH09064P"/>
    <property type="match status" value="1"/>
</dbReference>
<name>A0A7D5Z1Z9_9HYPO</name>
<dbReference type="AlphaFoldDB" id="A0A7D5Z1Z9"/>
<dbReference type="PANTHER" id="PTHR24188">
    <property type="entry name" value="ANKYRIN REPEAT PROTEIN"/>
    <property type="match status" value="1"/>
</dbReference>
<sequence>MAASISDKFKSTNLDLEDDKDFKLRLRSWCGLFTSIHHNKIYFLHQTAREFLLAATPAPIPLGLQWHQSITIRSAHYILAKVCVLYLNLLNLNQIRLPKNVKKKDVHSVDTSAFLDYSAKNWGAHFRKAGIRDGDAIMPCTLGICHPDSKSYSTWCRIYWNTRITWPHSKRHWDAATERKTPAHFTHLMVASYFGHGAIVKLLLKRGATDLEAKDGEYNRTALWWAARNEHVAVVKPLLEQGANIEARDAEYGGTLILWAAEYGHHIIVKLLLERGADIESKDKYSGLTPLSRAAQNGHLAIAKLLLKKGADIKSKDKRSGWTPLSWAVVRGHEAIVKLLLEKGANVESKDNGDRTPLSLAKARGHEAIAKLLLESRVVNKPNNRGSRQVATRAKRRRRVGRGYVGTPSSRATAERNTASITSRKRAVGSRQAAAREGRRRLVESKYYTTLVSRVAKMWHRAIDKFVKRQSQ</sequence>
<evidence type="ECO:0000256" key="4">
    <source>
        <dbReference type="SAM" id="MobiDB-lite"/>
    </source>
</evidence>
<keyword evidence="2 3" id="KW-0040">ANK repeat</keyword>
<feature type="region of interest" description="Disordered" evidence="4">
    <location>
        <begin position="383"/>
        <end position="433"/>
    </location>
</feature>
<feature type="repeat" description="ANK" evidence="3">
    <location>
        <begin position="252"/>
        <end position="284"/>
    </location>
</feature>
<evidence type="ECO:0000313" key="5">
    <source>
        <dbReference type="EMBL" id="QLI70085.1"/>
    </source>
</evidence>
<protein>
    <submittedName>
        <fullName evidence="5">Protein TANC1</fullName>
    </submittedName>
</protein>
<feature type="repeat" description="ANK" evidence="3">
    <location>
        <begin position="286"/>
        <end position="318"/>
    </location>
</feature>
<evidence type="ECO:0000313" key="6">
    <source>
        <dbReference type="Proteomes" id="UP000510686"/>
    </source>
</evidence>
<dbReference type="PROSITE" id="PS50088">
    <property type="entry name" value="ANK_REPEAT"/>
    <property type="match status" value="4"/>
</dbReference>
<feature type="repeat" description="ANK" evidence="3">
    <location>
        <begin position="218"/>
        <end position="250"/>
    </location>
</feature>
<dbReference type="Pfam" id="PF12796">
    <property type="entry name" value="Ank_2"/>
    <property type="match status" value="2"/>
</dbReference>
<accession>A0A7D5Z1Z9</accession>
<dbReference type="InterPro" id="IPR002110">
    <property type="entry name" value="Ankyrin_rpt"/>
</dbReference>
<dbReference type="Pfam" id="PF00023">
    <property type="entry name" value="Ank"/>
    <property type="match status" value="2"/>
</dbReference>